<dbReference type="PANTHER" id="PTHR12857">
    <property type="entry name" value="CXXC MOTIF CONTAINING ZINC BINDING PROTEIN"/>
    <property type="match status" value="1"/>
</dbReference>
<dbReference type="EMBL" id="CAJNOH010008281">
    <property type="protein sequence ID" value="CAF1476654.1"/>
    <property type="molecule type" value="Genomic_DNA"/>
</dbReference>
<evidence type="ECO:0000256" key="3">
    <source>
        <dbReference type="ARBA" id="ARBA00022833"/>
    </source>
</evidence>
<dbReference type="SUPFAM" id="SSF141678">
    <property type="entry name" value="MAL13P1.257-like"/>
    <property type="match status" value="1"/>
</dbReference>
<reference evidence="4" key="1">
    <citation type="submission" date="2021-02" db="EMBL/GenBank/DDBJ databases">
        <authorList>
            <person name="Nowell W R."/>
        </authorList>
    </citation>
    <scope>NUCLEOTIDE SEQUENCE</scope>
</reference>
<dbReference type="InterPro" id="IPR008584">
    <property type="entry name" value="CXXC_Zn-binding_euk"/>
</dbReference>
<sequence length="166" mass="19088">MVKIALQIKANLDNVTDFHIESFDDFIWYLKLDCTKCHTHSDTFHDINIKQSSSISGSRGEANFLMKCKFCSQEANLNIEPVKPSMNYTSDDSDNHTFKTLVIFDCRGIEPVDWQPGDGWICQGVESGTKFSQIDLSENKEWMDYDEKTKQAVAINELEFKFVKVK</sequence>
<keyword evidence="7" id="KW-1185">Reference proteome</keyword>
<dbReference type="EMBL" id="CAJNOL010009967">
    <property type="protein sequence ID" value="CAF1646745.1"/>
    <property type="molecule type" value="Genomic_DNA"/>
</dbReference>
<comment type="similarity">
    <text evidence="1">Belongs to the UPF0587 family.</text>
</comment>
<dbReference type="AlphaFoldDB" id="A0A815RGW8"/>
<evidence type="ECO:0000313" key="4">
    <source>
        <dbReference type="EMBL" id="CAF1476654.1"/>
    </source>
</evidence>
<dbReference type="GO" id="GO:0008270">
    <property type="term" value="F:zinc ion binding"/>
    <property type="evidence" value="ECO:0007669"/>
    <property type="project" value="TreeGrafter"/>
</dbReference>
<evidence type="ECO:0000313" key="5">
    <source>
        <dbReference type="EMBL" id="CAF1646745.1"/>
    </source>
</evidence>
<dbReference type="Proteomes" id="UP000663854">
    <property type="component" value="Unassembled WGS sequence"/>
</dbReference>
<dbReference type="Proteomes" id="UP000663870">
    <property type="component" value="Unassembled WGS sequence"/>
</dbReference>
<dbReference type="Pfam" id="PF05907">
    <property type="entry name" value="CXXC_Zn-b_euk"/>
    <property type="match status" value="1"/>
</dbReference>
<protein>
    <recommendedName>
        <fullName evidence="8">DUF866-domain-containing protein</fullName>
    </recommendedName>
</protein>
<evidence type="ECO:0008006" key="8">
    <source>
        <dbReference type="Google" id="ProtNLM"/>
    </source>
</evidence>
<name>A0A815RGW8_9BILA</name>
<comment type="caution">
    <text evidence="4">The sequence shown here is derived from an EMBL/GenBank/DDBJ whole genome shotgun (WGS) entry which is preliminary data.</text>
</comment>
<keyword evidence="3" id="KW-0862">Zinc</keyword>
<gene>
    <name evidence="5" type="ORF">JXQ802_LOCUS53996</name>
    <name evidence="4" type="ORF">PYM288_LOCUS37576</name>
</gene>
<evidence type="ECO:0000256" key="2">
    <source>
        <dbReference type="ARBA" id="ARBA00022723"/>
    </source>
</evidence>
<dbReference type="PANTHER" id="PTHR12857:SF0">
    <property type="entry name" value="CXXC MOTIF CONTAINING ZINC BINDING PROTEIN"/>
    <property type="match status" value="1"/>
</dbReference>
<evidence type="ECO:0000313" key="7">
    <source>
        <dbReference type="Proteomes" id="UP000663870"/>
    </source>
</evidence>
<evidence type="ECO:0000313" key="6">
    <source>
        <dbReference type="Proteomes" id="UP000663854"/>
    </source>
</evidence>
<evidence type="ECO:0000256" key="1">
    <source>
        <dbReference type="ARBA" id="ARBA00007818"/>
    </source>
</evidence>
<keyword evidence="2" id="KW-0479">Metal-binding</keyword>
<organism evidence="4 6">
    <name type="scientific">Rotaria sordida</name>
    <dbReference type="NCBI Taxonomy" id="392033"/>
    <lineage>
        <taxon>Eukaryota</taxon>
        <taxon>Metazoa</taxon>
        <taxon>Spiralia</taxon>
        <taxon>Gnathifera</taxon>
        <taxon>Rotifera</taxon>
        <taxon>Eurotatoria</taxon>
        <taxon>Bdelloidea</taxon>
        <taxon>Philodinida</taxon>
        <taxon>Philodinidae</taxon>
        <taxon>Rotaria</taxon>
    </lineage>
</organism>
<accession>A0A815RGW8</accession>
<proteinExistence type="inferred from homology"/>